<evidence type="ECO:0000256" key="1">
    <source>
        <dbReference type="ARBA" id="ARBA00022729"/>
    </source>
</evidence>
<dbReference type="SMART" id="SM00408">
    <property type="entry name" value="IGc2"/>
    <property type="match status" value="1"/>
</dbReference>
<dbReference type="PANTHER" id="PTHR11481:SF64">
    <property type="entry name" value="FC RECEPTOR-LIKE PROTEIN 4"/>
    <property type="match status" value="1"/>
</dbReference>
<proteinExistence type="predicted"/>
<feature type="signal peptide" evidence="4">
    <location>
        <begin position="1"/>
        <end position="19"/>
    </location>
</feature>
<dbReference type="GO" id="GO:0004888">
    <property type="term" value="F:transmembrane signaling receptor activity"/>
    <property type="evidence" value="ECO:0007669"/>
    <property type="project" value="TreeGrafter"/>
</dbReference>
<dbReference type="Proteomes" id="UP000324632">
    <property type="component" value="Chromosome 13"/>
</dbReference>
<keyword evidence="3" id="KW-1133">Transmembrane helix</keyword>
<evidence type="ECO:0000256" key="2">
    <source>
        <dbReference type="ARBA" id="ARBA00023157"/>
    </source>
</evidence>
<evidence type="ECO:0000313" key="6">
    <source>
        <dbReference type="EMBL" id="KAA0712944.1"/>
    </source>
</evidence>
<keyword evidence="2" id="KW-1015">Disulfide bond</keyword>
<keyword evidence="3" id="KW-0812">Transmembrane</keyword>
<evidence type="ECO:0000259" key="5">
    <source>
        <dbReference type="PROSITE" id="PS50835"/>
    </source>
</evidence>
<dbReference type="GO" id="GO:0007166">
    <property type="term" value="P:cell surface receptor signaling pathway"/>
    <property type="evidence" value="ECO:0007669"/>
    <property type="project" value="TreeGrafter"/>
</dbReference>
<dbReference type="Gene3D" id="2.60.40.10">
    <property type="entry name" value="Immunoglobulins"/>
    <property type="match status" value="2"/>
</dbReference>
<dbReference type="InterPro" id="IPR003598">
    <property type="entry name" value="Ig_sub2"/>
</dbReference>
<dbReference type="Pfam" id="PF13927">
    <property type="entry name" value="Ig_3"/>
    <property type="match status" value="1"/>
</dbReference>
<protein>
    <recommendedName>
        <fullName evidence="5">Ig-like domain-containing protein</fullName>
    </recommendedName>
</protein>
<dbReference type="InterPro" id="IPR050488">
    <property type="entry name" value="Ig_Fc_receptor"/>
</dbReference>
<dbReference type="GO" id="GO:0006955">
    <property type="term" value="P:immune response"/>
    <property type="evidence" value="ECO:0007669"/>
    <property type="project" value="TreeGrafter"/>
</dbReference>
<feature type="domain" description="Ig-like" evidence="5">
    <location>
        <begin position="104"/>
        <end position="198"/>
    </location>
</feature>
<reference evidence="6 7" key="1">
    <citation type="journal article" date="2019" name="Mol. Ecol. Resour.">
        <title>Chromosome-level genome assembly of Triplophysa tibetana, a fish adapted to the harsh high-altitude environment of the Tibetan Plateau.</title>
        <authorList>
            <person name="Yang X."/>
            <person name="Liu H."/>
            <person name="Ma Z."/>
            <person name="Zou Y."/>
            <person name="Zou M."/>
            <person name="Mao Y."/>
            <person name="Li X."/>
            <person name="Wang H."/>
            <person name="Chen T."/>
            <person name="Wang W."/>
            <person name="Yang R."/>
        </authorList>
    </citation>
    <scope>NUCLEOTIDE SEQUENCE [LARGE SCALE GENOMIC DNA]</scope>
    <source>
        <strain evidence="6">TTIB1903HZAU</strain>
        <tissue evidence="6">Muscle</tissue>
    </source>
</reference>
<organism evidence="6 7">
    <name type="scientific">Triplophysa tibetana</name>
    <dbReference type="NCBI Taxonomy" id="1572043"/>
    <lineage>
        <taxon>Eukaryota</taxon>
        <taxon>Metazoa</taxon>
        <taxon>Chordata</taxon>
        <taxon>Craniata</taxon>
        <taxon>Vertebrata</taxon>
        <taxon>Euteleostomi</taxon>
        <taxon>Actinopterygii</taxon>
        <taxon>Neopterygii</taxon>
        <taxon>Teleostei</taxon>
        <taxon>Ostariophysi</taxon>
        <taxon>Cypriniformes</taxon>
        <taxon>Nemacheilidae</taxon>
        <taxon>Triplophysa</taxon>
    </lineage>
</organism>
<name>A0A5A9NS23_9TELE</name>
<evidence type="ECO:0000256" key="3">
    <source>
        <dbReference type="SAM" id="Phobius"/>
    </source>
</evidence>
<comment type="caution">
    <text evidence="6">The sequence shown here is derived from an EMBL/GenBank/DDBJ whole genome shotgun (WGS) entry which is preliminary data.</text>
</comment>
<dbReference type="AlphaFoldDB" id="A0A5A9NS23"/>
<dbReference type="InterPro" id="IPR036179">
    <property type="entry name" value="Ig-like_dom_sf"/>
</dbReference>
<dbReference type="InterPro" id="IPR007110">
    <property type="entry name" value="Ig-like_dom"/>
</dbReference>
<feature type="transmembrane region" description="Helical" evidence="3">
    <location>
        <begin position="217"/>
        <end position="240"/>
    </location>
</feature>
<dbReference type="PROSITE" id="PS50835">
    <property type="entry name" value="IG_LIKE"/>
    <property type="match status" value="1"/>
</dbReference>
<dbReference type="SMART" id="SM00409">
    <property type="entry name" value="IG"/>
    <property type="match status" value="2"/>
</dbReference>
<sequence>MKALLLAVCLVSLMFTCGASEDGPPASLAVLPDRRRHLRGEKFSLHCSVNDGNSTGWMLRRLQGGEVSSGCLQLNGTESTGRPEECGFTDIDSKNSGLYWCQGPDIDQKSNSVNITVSYGEVHLLSPVLTVMKGDSVTLQCNVKLYEFNQIIFYKNGVKVLSRSGTQMTIENVTQADEGFYKCAIANSTLESLENRLSVRENSTADSNDEKPSSGSLVWLSGLCIILVLLVVLPVLWLMFPGHREKFLASLNGASRRERIQQEMPKTKQDVTEVQWDLPWMEMDNLLDKQQHPGS</sequence>
<dbReference type="SUPFAM" id="SSF48726">
    <property type="entry name" value="Immunoglobulin"/>
    <property type="match status" value="1"/>
</dbReference>
<dbReference type="EMBL" id="SOYY01000013">
    <property type="protein sequence ID" value="KAA0712944.1"/>
    <property type="molecule type" value="Genomic_DNA"/>
</dbReference>
<evidence type="ECO:0000313" key="7">
    <source>
        <dbReference type="Proteomes" id="UP000324632"/>
    </source>
</evidence>
<accession>A0A5A9NS23</accession>
<dbReference type="GO" id="GO:0009897">
    <property type="term" value="C:external side of plasma membrane"/>
    <property type="evidence" value="ECO:0007669"/>
    <property type="project" value="TreeGrafter"/>
</dbReference>
<dbReference type="InterPro" id="IPR003599">
    <property type="entry name" value="Ig_sub"/>
</dbReference>
<keyword evidence="7" id="KW-1185">Reference proteome</keyword>
<keyword evidence="1 4" id="KW-0732">Signal</keyword>
<dbReference type="InterPro" id="IPR013783">
    <property type="entry name" value="Ig-like_fold"/>
</dbReference>
<keyword evidence="3" id="KW-0472">Membrane</keyword>
<feature type="chain" id="PRO_5022839574" description="Ig-like domain-containing protein" evidence="4">
    <location>
        <begin position="20"/>
        <end position="295"/>
    </location>
</feature>
<evidence type="ECO:0000256" key="4">
    <source>
        <dbReference type="SAM" id="SignalP"/>
    </source>
</evidence>
<gene>
    <name evidence="6" type="ORF">E1301_Tti005101</name>
</gene>
<dbReference type="PANTHER" id="PTHR11481">
    <property type="entry name" value="IMMUNOGLOBULIN FC RECEPTOR"/>
    <property type="match status" value="1"/>
</dbReference>